<dbReference type="InterPro" id="IPR036047">
    <property type="entry name" value="F-box-like_dom_sf"/>
</dbReference>
<gene>
    <name evidence="3" type="ORF">N7456_001809</name>
</gene>
<reference evidence="3" key="1">
    <citation type="submission" date="2022-11" db="EMBL/GenBank/DDBJ databases">
        <authorList>
            <person name="Petersen C."/>
        </authorList>
    </citation>
    <scope>NUCLEOTIDE SEQUENCE</scope>
    <source>
        <strain evidence="3">IBT 30069</strain>
    </source>
</reference>
<evidence type="ECO:0000256" key="1">
    <source>
        <dbReference type="SAM" id="MobiDB-lite"/>
    </source>
</evidence>
<dbReference type="Proteomes" id="UP001149165">
    <property type="component" value="Unassembled WGS sequence"/>
</dbReference>
<dbReference type="SUPFAM" id="SSF81383">
    <property type="entry name" value="F-box domain"/>
    <property type="match status" value="1"/>
</dbReference>
<reference evidence="3" key="2">
    <citation type="journal article" date="2023" name="IMA Fungus">
        <title>Comparative genomic study of the Penicillium genus elucidates a diverse pangenome and 15 lateral gene transfer events.</title>
        <authorList>
            <person name="Petersen C."/>
            <person name="Sorensen T."/>
            <person name="Nielsen M.R."/>
            <person name="Sondergaard T.E."/>
            <person name="Sorensen J.L."/>
            <person name="Fitzpatrick D.A."/>
            <person name="Frisvad J.C."/>
            <person name="Nielsen K.L."/>
        </authorList>
    </citation>
    <scope>NUCLEOTIDE SEQUENCE</scope>
    <source>
        <strain evidence="3">IBT 30069</strain>
    </source>
</reference>
<sequence length="686" mass="77353">MSPQLYYCVICGYHICNGRTLSSKWLEEFRAIYSNPNGNFISGVGRFTDGNDELKAPTDPAERYDDEDFDPQLAKTIYTSFRWEGSRTVVSHDVCWKLLEEASKPNDINLERFLEICDSLPFEYEVECINWGHKYGNLYGFSSQDSYPWEYSLARIPDSEVPQHAAENPYTVRELLEVIAATSHEPLEPERSNSERESDDFFANLPWEIREAIATSLPIGDALNLCASSASFLPLLDSQSFWASQFQPGGDREFLFEKRKTAECRDWKALYRMTSYSQSSPGLRNRRRVWNLIKYIVQLCDLRLSDNPTSSAIPDGLHEHEPGTIMANAKINWSLNEIGDVGILRDDCRALRRQHCSIPHDLSGIALYFVGAEVQHLSGLCFKSKSGVDARLGYSSTERPVLYHTETLRGFALAIDNRGIRGLQVIDGNEHRSQWFGTTQDIPVTERLASLDTTEPLQITVDALKIVGMRSKYPRDILDESVTQNSSSLRSTALWYPSVPSSAFCLNEQSFKGPIPPPTAFSPMHWVNFGGRKGTHLQYLTDISLGEFKYPASVKFQYEQDTLIEPLHFGVPETLDRYEYSANDIDGPGGEYIQTVHVAIRDKLCALKLITNKGREFECGTLEPPRPRRKGLDDPIPEPEPKAQFETINVAPGTIITGLYAGLDLMGFPNFGVISEAIKRKSGTED</sequence>
<dbReference type="Pfam" id="PF24539">
    <property type="entry name" value="DUF7600"/>
    <property type="match status" value="1"/>
</dbReference>
<dbReference type="EMBL" id="JAPQKH010000002">
    <property type="protein sequence ID" value="KAJ5113275.1"/>
    <property type="molecule type" value="Genomic_DNA"/>
</dbReference>
<evidence type="ECO:0000313" key="3">
    <source>
        <dbReference type="EMBL" id="KAJ5113275.1"/>
    </source>
</evidence>
<feature type="region of interest" description="Disordered" evidence="1">
    <location>
        <begin position="622"/>
        <end position="641"/>
    </location>
</feature>
<name>A0A9W9G717_9EURO</name>
<evidence type="ECO:0000313" key="4">
    <source>
        <dbReference type="Proteomes" id="UP001149165"/>
    </source>
</evidence>
<dbReference type="AlphaFoldDB" id="A0A9W9G717"/>
<feature type="domain" description="DUF7600" evidence="2">
    <location>
        <begin position="344"/>
        <end position="469"/>
    </location>
</feature>
<dbReference type="OrthoDB" id="4369067at2759"/>
<protein>
    <recommendedName>
        <fullName evidence="2">DUF7600 domain-containing protein</fullName>
    </recommendedName>
</protein>
<evidence type="ECO:0000259" key="2">
    <source>
        <dbReference type="Pfam" id="PF24539"/>
    </source>
</evidence>
<accession>A0A9W9G717</accession>
<proteinExistence type="predicted"/>
<organism evidence="3 4">
    <name type="scientific">Penicillium angulare</name>
    <dbReference type="NCBI Taxonomy" id="116970"/>
    <lineage>
        <taxon>Eukaryota</taxon>
        <taxon>Fungi</taxon>
        <taxon>Dikarya</taxon>
        <taxon>Ascomycota</taxon>
        <taxon>Pezizomycotina</taxon>
        <taxon>Eurotiomycetes</taxon>
        <taxon>Eurotiomycetidae</taxon>
        <taxon>Eurotiales</taxon>
        <taxon>Aspergillaceae</taxon>
        <taxon>Penicillium</taxon>
    </lineage>
</organism>
<comment type="caution">
    <text evidence="3">The sequence shown here is derived from an EMBL/GenBank/DDBJ whole genome shotgun (WGS) entry which is preliminary data.</text>
</comment>
<keyword evidence="4" id="KW-1185">Reference proteome</keyword>
<dbReference type="InterPro" id="IPR056021">
    <property type="entry name" value="DUF7600"/>
</dbReference>